<dbReference type="CDD" id="cd00075">
    <property type="entry name" value="HATPase"/>
    <property type="match status" value="1"/>
</dbReference>
<dbReference type="SUPFAM" id="SSF47384">
    <property type="entry name" value="Homodimeric domain of signal transducing histidine kinase"/>
    <property type="match status" value="1"/>
</dbReference>
<dbReference type="PROSITE" id="PS50885">
    <property type="entry name" value="HAMP"/>
    <property type="match status" value="1"/>
</dbReference>
<evidence type="ECO:0000256" key="5">
    <source>
        <dbReference type="ARBA" id="ARBA00022679"/>
    </source>
</evidence>
<protein>
    <recommendedName>
        <fullName evidence="3">histidine kinase</fullName>
        <ecNumber evidence="3">2.7.13.3</ecNumber>
    </recommendedName>
</protein>
<dbReference type="Gene3D" id="3.30.565.10">
    <property type="entry name" value="Histidine kinase-like ATPase, C-terminal domain"/>
    <property type="match status" value="1"/>
</dbReference>
<name>A0ABY5PGI2_9ACTN</name>
<dbReference type="PANTHER" id="PTHR45436:SF5">
    <property type="entry name" value="SENSOR HISTIDINE KINASE TRCS"/>
    <property type="match status" value="1"/>
</dbReference>
<evidence type="ECO:0000256" key="3">
    <source>
        <dbReference type="ARBA" id="ARBA00012438"/>
    </source>
</evidence>
<evidence type="ECO:0000256" key="10">
    <source>
        <dbReference type="ARBA" id="ARBA00023136"/>
    </source>
</evidence>
<keyword evidence="7 14" id="KW-0418">Kinase</keyword>
<dbReference type="EMBL" id="CP088295">
    <property type="protein sequence ID" value="UUY03768.1"/>
    <property type="molecule type" value="Genomic_DNA"/>
</dbReference>
<evidence type="ECO:0000256" key="11">
    <source>
        <dbReference type="SAM" id="Phobius"/>
    </source>
</evidence>
<evidence type="ECO:0000256" key="6">
    <source>
        <dbReference type="ARBA" id="ARBA00022692"/>
    </source>
</evidence>
<dbReference type="SMART" id="SM00387">
    <property type="entry name" value="HATPase_c"/>
    <property type="match status" value="1"/>
</dbReference>
<dbReference type="InterPro" id="IPR036890">
    <property type="entry name" value="HATPase_C_sf"/>
</dbReference>
<keyword evidence="10 11" id="KW-0472">Membrane</keyword>
<dbReference type="SMART" id="SM00304">
    <property type="entry name" value="HAMP"/>
    <property type="match status" value="1"/>
</dbReference>
<dbReference type="InterPro" id="IPR050428">
    <property type="entry name" value="TCS_sensor_his_kinase"/>
</dbReference>
<dbReference type="InterPro" id="IPR005467">
    <property type="entry name" value="His_kinase_dom"/>
</dbReference>
<evidence type="ECO:0000256" key="8">
    <source>
        <dbReference type="ARBA" id="ARBA00022989"/>
    </source>
</evidence>
<evidence type="ECO:0000259" key="12">
    <source>
        <dbReference type="PROSITE" id="PS50109"/>
    </source>
</evidence>
<dbReference type="GO" id="GO:0016301">
    <property type="term" value="F:kinase activity"/>
    <property type="evidence" value="ECO:0007669"/>
    <property type="project" value="UniProtKB-KW"/>
</dbReference>
<dbReference type="InterPro" id="IPR004358">
    <property type="entry name" value="Sig_transdc_His_kin-like_C"/>
</dbReference>
<evidence type="ECO:0000256" key="2">
    <source>
        <dbReference type="ARBA" id="ARBA00004236"/>
    </source>
</evidence>
<gene>
    <name evidence="14" type="ORF">LRS13_24425</name>
</gene>
<comment type="catalytic activity">
    <reaction evidence="1">
        <text>ATP + protein L-histidine = ADP + protein N-phospho-L-histidine.</text>
        <dbReference type="EC" id="2.7.13.3"/>
    </reaction>
</comment>
<dbReference type="SMART" id="SM00388">
    <property type="entry name" value="HisKA"/>
    <property type="match status" value="1"/>
</dbReference>
<keyword evidence="6 11" id="KW-0812">Transmembrane</keyword>
<keyword evidence="5" id="KW-0808">Transferase</keyword>
<dbReference type="Proteomes" id="UP001058860">
    <property type="component" value="Chromosome"/>
</dbReference>
<dbReference type="RefSeq" id="WP_353864271.1">
    <property type="nucleotide sequence ID" value="NZ_CP088295.1"/>
</dbReference>
<dbReference type="PRINTS" id="PR00344">
    <property type="entry name" value="BCTRLSENSOR"/>
</dbReference>
<dbReference type="InterPro" id="IPR003660">
    <property type="entry name" value="HAMP_dom"/>
</dbReference>
<dbReference type="SUPFAM" id="SSF55874">
    <property type="entry name" value="ATPase domain of HSP90 chaperone/DNA topoisomerase II/histidine kinase"/>
    <property type="match status" value="1"/>
</dbReference>
<organism evidence="14 15">
    <name type="scientific">Svornostia abyssi</name>
    <dbReference type="NCBI Taxonomy" id="2898438"/>
    <lineage>
        <taxon>Bacteria</taxon>
        <taxon>Bacillati</taxon>
        <taxon>Actinomycetota</taxon>
        <taxon>Thermoleophilia</taxon>
        <taxon>Solirubrobacterales</taxon>
        <taxon>Baekduiaceae</taxon>
        <taxon>Svornostia</taxon>
    </lineage>
</organism>
<sequence length="455" mass="49028">MHSLRGRLTLGVLVVLAVVLAAAGALASRYVVNSERDAFDDRLRRTAELSRATALAAVQEEIPGNDRRLDAVLTATRTSLRLLLGETVLLDTGAPPPRSRPLPLGLRTFSAGGDDYRAYVSELRDPNLGGLARLEIVSSLEALEERERELQQRLLVLGLLTLLAAGIGVWFTADRLLRPLARLRAFASRVAHQDDLAQRAPTDDGAKELRSLAESFNAMLARLGTSAADRERALDATRRFAADAGHELRTPLTSVQATLSALERHPELPPERRTEMARDALAEQRRMVDLLDGLQALARGDATGLERRDVDLADCVDGVLAAVRERHPGLEVGVTLPDEPVVVSGWEPGLRMLVENLVENAIRHGRDGGRVAVSLTTGPGGPVLRVDDDGPGIAAEDRERIFAPFARVEGTDRPGSGLGLALVAQQARHHDATVEVGEAPLGGARFEVRFAPPNP</sequence>
<dbReference type="Pfam" id="PF02518">
    <property type="entry name" value="HATPase_c"/>
    <property type="match status" value="1"/>
</dbReference>
<keyword evidence="15" id="KW-1185">Reference proteome</keyword>
<evidence type="ECO:0000256" key="9">
    <source>
        <dbReference type="ARBA" id="ARBA00023012"/>
    </source>
</evidence>
<evidence type="ECO:0000313" key="14">
    <source>
        <dbReference type="EMBL" id="UUY03768.1"/>
    </source>
</evidence>
<proteinExistence type="predicted"/>
<dbReference type="InterPro" id="IPR003594">
    <property type="entry name" value="HATPase_dom"/>
</dbReference>
<dbReference type="PROSITE" id="PS50109">
    <property type="entry name" value="HIS_KIN"/>
    <property type="match status" value="1"/>
</dbReference>
<dbReference type="Gene3D" id="1.10.287.130">
    <property type="match status" value="1"/>
</dbReference>
<evidence type="ECO:0000259" key="13">
    <source>
        <dbReference type="PROSITE" id="PS50885"/>
    </source>
</evidence>
<accession>A0ABY5PGI2</accession>
<keyword evidence="4" id="KW-0597">Phosphoprotein</keyword>
<evidence type="ECO:0000256" key="7">
    <source>
        <dbReference type="ARBA" id="ARBA00022777"/>
    </source>
</evidence>
<dbReference type="Gene3D" id="6.10.340.10">
    <property type="match status" value="1"/>
</dbReference>
<evidence type="ECO:0000256" key="4">
    <source>
        <dbReference type="ARBA" id="ARBA00022553"/>
    </source>
</evidence>
<feature type="transmembrane region" description="Helical" evidence="11">
    <location>
        <begin position="154"/>
        <end position="173"/>
    </location>
</feature>
<dbReference type="CDD" id="cd00082">
    <property type="entry name" value="HisKA"/>
    <property type="match status" value="1"/>
</dbReference>
<dbReference type="InterPro" id="IPR036097">
    <property type="entry name" value="HisK_dim/P_sf"/>
</dbReference>
<dbReference type="SUPFAM" id="SSF158472">
    <property type="entry name" value="HAMP domain-like"/>
    <property type="match status" value="1"/>
</dbReference>
<keyword evidence="9" id="KW-0902">Two-component regulatory system</keyword>
<comment type="subcellular location">
    <subcellularLocation>
        <location evidence="2">Cell membrane</location>
    </subcellularLocation>
</comment>
<dbReference type="InterPro" id="IPR003661">
    <property type="entry name" value="HisK_dim/P_dom"/>
</dbReference>
<dbReference type="Pfam" id="PF00672">
    <property type="entry name" value="HAMP"/>
    <property type="match status" value="1"/>
</dbReference>
<evidence type="ECO:0000313" key="15">
    <source>
        <dbReference type="Proteomes" id="UP001058860"/>
    </source>
</evidence>
<dbReference type="EC" id="2.7.13.3" evidence="3"/>
<feature type="domain" description="HAMP" evidence="13">
    <location>
        <begin position="174"/>
        <end position="228"/>
    </location>
</feature>
<feature type="domain" description="Histidine kinase" evidence="12">
    <location>
        <begin position="243"/>
        <end position="454"/>
    </location>
</feature>
<keyword evidence="8 11" id="KW-1133">Transmembrane helix</keyword>
<evidence type="ECO:0000256" key="1">
    <source>
        <dbReference type="ARBA" id="ARBA00000085"/>
    </source>
</evidence>
<dbReference type="Pfam" id="PF00512">
    <property type="entry name" value="HisKA"/>
    <property type="match status" value="1"/>
</dbReference>
<dbReference type="PANTHER" id="PTHR45436">
    <property type="entry name" value="SENSOR HISTIDINE KINASE YKOH"/>
    <property type="match status" value="1"/>
</dbReference>
<reference evidence="15" key="1">
    <citation type="submission" date="2021-11" db="EMBL/GenBank/DDBJ databases">
        <title>Cultivation dependent microbiological survey of springs from the worlds oldest radium mine currently devoted to the extraction of radon-saturated water.</title>
        <authorList>
            <person name="Kapinusova G."/>
            <person name="Smrhova T."/>
            <person name="Strejcek M."/>
            <person name="Suman J."/>
            <person name="Jani K."/>
            <person name="Pajer P."/>
            <person name="Uhlik O."/>
        </authorList>
    </citation>
    <scope>NUCLEOTIDE SEQUENCE [LARGE SCALE GENOMIC DNA]</scope>
    <source>
        <strain evidence="15">J379</strain>
    </source>
</reference>